<dbReference type="EMBL" id="BTSX01000005">
    <property type="protein sequence ID" value="GMT02032.1"/>
    <property type="molecule type" value="Genomic_DNA"/>
</dbReference>
<evidence type="ECO:0000313" key="2">
    <source>
        <dbReference type="EMBL" id="GMT02032.1"/>
    </source>
</evidence>
<reference evidence="2" key="1">
    <citation type="submission" date="2023-10" db="EMBL/GenBank/DDBJ databases">
        <title>Genome assembly of Pristionchus species.</title>
        <authorList>
            <person name="Yoshida K."/>
            <person name="Sommer R.J."/>
        </authorList>
    </citation>
    <scope>NUCLEOTIDE SEQUENCE</scope>
    <source>
        <strain evidence="2">RS0144</strain>
    </source>
</reference>
<evidence type="ECO:0000313" key="3">
    <source>
        <dbReference type="Proteomes" id="UP001432027"/>
    </source>
</evidence>
<sequence length="269" mass="29653">IIYTSRKSMSSPAPVVIKDTNSIMNQITPLMFSEVVKAAADRKKVAAAAAAPPTGTPLQQNPEEKMQGTIQTEESKDEWQVVMRGRRKKSMTSSMTSESRDDLDMIEHTDPARPSNVYERLASSAKRYPPIVGRGLISASTPSQSSNYMCPKSAMDLPQTKASMAKMAYSRQLLWQRSQSTLIEKMKARQVRSRHADFNAGGGGQRPMRVVMEGEKKGGGGEKTKSPASVASDTSRNLTSIRETQEDEKGEMIPIDPKPSGETREEKER</sequence>
<organism evidence="2 3">
    <name type="scientific">Pristionchus entomophagus</name>
    <dbReference type="NCBI Taxonomy" id="358040"/>
    <lineage>
        <taxon>Eukaryota</taxon>
        <taxon>Metazoa</taxon>
        <taxon>Ecdysozoa</taxon>
        <taxon>Nematoda</taxon>
        <taxon>Chromadorea</taxon>
        <taxon>Rhabditida</taxon>
        <taxon>Rhabditina</taxon>
        <taxon>Diplogasteromorpha</taxon>
        <taxon>Diplogasteroidea</taxon>
        <taxon>Neodiplogasteridae</taxon>
        <taxon>Pristionchus</taxon>
    </lineage>
</organism>
<keyword evidence="3" id="KW-1185">Reference proteome</keyword>
<feature type="non-terminal residue" evidence="2">
    <location>
        <position position="1"/>
    </location>
</feature>
<feature type="compositionally biased region" description="Polar residues" evidence="1">
    <location>
        <begin position="226"/>
        <end position="242"/>
    </location>
</feature>
<name>A0AAV5U5I1_9BILA</name>
<feature type="non-terminal residue" evidence="2">
    <location>
        <position position="269"/>
    </location>
</feature>
<comment type="caution">
    <text evidence="2">The sequence shown here is derived from an EMBL/GenBank/DDBJ whole genome shotgun (WGS) entry which is preliminary data.</text>
</comment>
<feature type="compositionally biased region" description="Basic and acidic residues" evidence="1">
    <location>
        <begin position="212"/>
        <end position="225"/>
    </location>
</feature>
<dbReference type="Proteomes" id="UP001432027">
    <property type="component" value="Unassembled WGS sequence"/>
</dbReference>
<evidence type="ECO:0000256" key="1">
    <source>
        <dbReference type="SAM" id="MobiDB-lite"/>
    </source>
</evidence>
<dbReference type="AlphaFoldDB" id="A0AAV5U5I1"/>
<protein>
    <submittedName>
        <fullName evidence="2">Uncharacterized protein</fullName>
    </submittedName>
</protein>
<accession>A0AAV5U5I1</accession>
<feature type="region of interest" description="Disordered" evidence="1">
    <location>
        <begin position="45"/>
        <end position="76"/>
    </location>
</feature>
<gene>
    <name evidence="2" type="ORF">PENTCL1PPCAC_24206</name>
</gene>
<feature type="region of interest" description="Disordered" evidence="1">
    <location>
        <begin position="196"/>
        <end position="269"/>
    </location>
</feature>
<feature type="compositionally biased region" description="Basic and acidic residues" evidence="1">
    <location>
        <begin position="259"/>
        <end position="269"/>
    </location>
</feature>
<proteinExistence type="predicted"/>